<reference evidence="1" key="2">
    <citation type="submission" date="2025-08" db="UniProtKB">
        <authorList>
            <consortium name="Ensembl"/>
        </authorList>
    </citation>
    <scope>IDENTIFICATION</scope>
</reference>
<dbReference type="HOGENOM" id="CLU_2984120_0_0_1"/>
<organism evidence="1 2">
    <name type="scientific">Ciona savignyi</name>
    <name type="common">Pacific transparent sea squirt</name>
    <dbReference type="NCBI Taxonomy" id="51511"/>
    <lineage>
        <taxon>Eukaryota</taxon>
        <taxon>Metazoa</taxon>
        <taxon>Chordata</taxon>
        <taxon>Tunicata</taxon>
        <taxon>Ascidiacea</taxon>
        <taxon>Phlebobranchia</taxon>
        <taxon>Cionidae</taxon>
        <taxon>Ciona</taxon>
    </lineage>
</organism>
<name>H2Z1E0_CIOSA</name>
<dbReference type="Proteomes" id="UP000007875">
    <property type="component" value="Unassembled WGS sequence"/>
</dbReference>
<accession>H2Z1E0</accession>
<dbReference type="InParanoid" id="H2Z1E0"/>
<proteinExistence type="predicted"/>
<reference evidence="1" key="3">
    <citation type="submission" date="2025-09" db="UniProtKB">
        <authorList>
            <consortium name="Ensembl"/>
        </authorList>
    </citation>
    <scope>IDENTIFICATION</scope>
</reference>
<sequence>MLIYVMGEKYLGKTKGVNSISEVELKFIYSEKKATLELQTHNNHSQLKTRDNGTTRLQ</sequence>
<evidence type="ECO:0000313" key="1">
    <source>
        <dbReference type="Ensembl" id="ENSCSAVP00000011402.1"/>
    </source>
</evidence>
<dbReference type="AlphaFoldDB" id="H2Z1E0"/>
<dbReference type="Ensembl" id="ENSCSAVT00000011535.1">
    <property type="protein sequence ID" value="ENSCSAVP00000011402.1"/>
    <property type="gene ID" value="ENSCSAVG00000006669.1"/>
</dbReference>
<evidence type="ECO:0000313" key="2">
    <source>
        <dbReference type="Proteomes" id="UP000007875"/>
    </source>
</evidence>
<reference evidence="2" key="1">
    <citation type="submission" date="2003-08" db="EMBL/GenBank/DDBJ databases">
        <authorList>
            <person name="Birren B."/>
            <person name="Nusbaum C."/>
            <person name="Abebe A."/>
            <person name="Abouelleil A."/>
            <person name="Adekoya E."/>
            <person name="Ait-zahra M."/>
            <person name="Allen N."/>
            <person name="Allen T."/>
            <person name="An P."/>
            <person name="Anderson M."/>
            <person name="Anderson S."/>
            <person name="Arachchi H."/>
            <person name="Armbruster J."/>
            <person name="Bachantsang P."/>
            <person name="Baldwin J."/>
            <person name="Barry A."/>
            <person name="Bayul T."/>
            <person name="Blitshsteyn B."/>
            <person name="Bloom T."/>
            <person name="Blye J."/>
            <person name="Boguslavskiy L."/>
            <person name="Borowsky M."/>
            <person name="Boukhgalter B."/>
            <person name="Brunache A."/>
            <person name="Butler J."/>
            <person name="Calixte N."/>
            <person name="Calvo S."/>
            <person name="Camarata J."/>
            <person name="Campo K."/>
            <person name="Chang J."/>
            <person name="Cheshatsang Y."/>
            <person name="Citroen M."/>
            <person name="Collymore A."/>
            <person name="Considine T."/>
            <person name="Cook A."/>
            <person name="Cooke P."/>
            <person name="Corum B."/>
            <person name="Cuomo C."/>
            <person name="David R."/>
            <person name="Dawoe T."/>
            <person name="Degray S."/>
            <person name="Dodge S."/>
            <person name="Dooley K."/>
            <person name="Dorje P."/>
            <person name="Dorjee K."/>
            <person name="Dorris L."/>
            <person name="Duffey N."/>
            <person name="Dupes A."/>
            <person name="Elkins T."/>
            <person name="Engels R."/>
            <person name="Erickson J."/>
            <person name="Farina A."/>
            <person name="Faro S."/>
            <person name="Ferreira P."/>
            <person name="Fischer H."/>
            <person name="Fitzgerald M."/>
            <person name="Foley K."/>
            <person name="Gage D."/>
            <person name="Galagan J."/>
            <person name="Gearin G."/>
            <person name="Gnerre S."/>
            <person name="Gnirke A."/>
            <person name="Goyette A."/>
            <person name="Graham J."/>
            <person name="Grandbois E."/>
            <person name="Gyaltsen K."/>
            <person name="Hafez N."/>
            <person name="Hagopian D."/>
            <person name="Hagos B."/>
            <person name="Hall J."/>
            <person name="Hatcher B."/>
            <person name="Heller A."/>
            <person name="Higgins H."/>
            <person name="Honan T."/>
            <person name="Horn A."/>
            <person name="Houde N."/>
            <person name="Hughes L."/>
            <person name="Hulme W."/>
            <person name="Husby E."/>
            <person name="Iliev I."/>
            <person name="Jaffe D."/>
            <person name="Jones C."/>
            <person name="Kamal M."/>
            <person name="Kamat A."/>
            <person name="Kamvysselis M."/>
            <person name="Karlsson E."/>
            <person name="Kells C."/>
            <person name="Kieu A."/>
            <person name="Kisner P."/>
            <person name="Kodira C."/>
            <person name="Kulbokas E."/>
            <person name="Labutti K."/>
            <person name="Lama D."/>
            <person name="Landers T."/>
            <person name="Leger J."/>
            <person name="Levine S."/>
            <person name="Lewis D."/>
            <person name="Lewis T."/>
            <person name="Lindblad-toh K."/>
            <person name="Liu X."/>
            <person name="Lokyitsang T."/>
            <person name="Lokyitsang Y."/>
            <person name="Lucien O."/>
            <person name="Lui A."/>
            <person name="Ma L.J."/>
            <person name="Mabbitt R."/>
            <person name="Macdonald J."/>
            <person name="Maclean C."/>
            <person name="Major J."/>
            <person name="Manning J."/>
            <person name="Marabella R."/>
            <person name="Maru K."/>
            <person name="Matthews C."/>
            <person name="Mauceli E."/>
            <person name="Mccarthy M."/>
            <person name="Mcdonough S."/>
            <person name="Mcghee T."/>
            <person name="Meldrim J."/>
            <person name="Meneus L."/>
            <person name="Mesirov J."/>
            <person name="Mihalev A."/>
            <person name="Mihova T."/>
            <person name="Mikkelsen T."/>
            <person name="Mlenga V."/>
            <person name="Moru K."/>
            <person name="Mozes J."/>
            <person name="Mulrain L."/>
            <person name="Munson G."/>
            <person name="Naylor J."/>
            <person name="Newes C."/>
            <person name="Nguyen C."/>
            <person name="Nguyen N."/>
            <person name="Nguyen T."/>
            <person name="Nicol R."/>
            <person name="Nielsen C."/>
            <person name="Nizzari M."/>
            <person name="Norbu C."/>
            <person name="Norbu N."/>
            <person name="O'donnell P."/>
            <person name="Okoawo O."/>
            <person name="O'leary S."/>
            <person name="Omotosho B."/>
            <person name="O'neill K."/>
            <person name="Osman S."/>
            <person name="Parker S."/>
            <person name="Perrin D."/>
            <person name="Phunkhang P."/>
            <person name="Piqani B."/>
            <person name="Purcell S."/>
            <person name="Rachupka T."/>
            <person name="Ramasamy U."/>
            <person name="Rameau R."/>
            <person name="Ray V."/>
            <person name="Raymond C."/>
            <person name="Retta R."/>
            <person name="Richardson S."/>
            <person name="Rise C."/>
            <person name="Rodriguez J."/>
            <person name="Rogers J."/>
            <person name="Rogov P."/>
            <person name="Rutman M."/>
            <person name="Schupbach R."/>
            <person name="Seaman C."/>
            <person name="Settipalli S."/>
            <person name="Sharpe T."/>
            <person name="Sheridan J."/>
            <person name="Sherpa N."/>
            <person name="Shi J."/>
            <person name="Smirnov S."/>
            <person name="Smith C."/>
            <person name="Sougnez C."/>
            <person name="Spencer B."/>
            <person name="Stalker J."/>
            <person name="Stange-thomann N."/>
            <person name="Stavropoulos S."/>
            <person name="Stetson K."/>
            <person name="Stone C."/>
            <person name="Stone S."/>
            <person name="Stubbs M."/>
            <person name="Talamas J."/>
            <person name="Tchuinga P."/>
            <person name="Tenzing P."/>
            <person name="Tesfaye S."/>
            <person name="Theodore J."/>
            <person name="Thoulutsang Y."/>
            <person name="Topham K."/>
            <person name="Towey S."/>
            <person name="Tsamla T."/>
            <person name="Tsomo N."/>
            <person name="Vallee D."/>
            <person name="Vassiliev H."/>
            <person name="Venkataraman V."/>
            <person name="Vinson J."/>
            <person name="Vo A."/>
            <person name="Wade C."/>
            <person name="Wang S."/>
            <person name="Wangchuk T."/>
            <person name="Wangdi T."/>
            <person name="Whittaker C."/>
            <person name="Wilkinson J."/>
            <person name="Wu Y."/>
            <person name="Wyman D."/>
            <person name="Yadav S."/>
            <person name="Yang S."/>
            <person name="Yang X."/>
            <person name="Yeager S."/>
            <person name="Yee E."/>
            <person name="Young G."/>
            <person name="Zainoun J."/>
            <person name="Zembeck L."/>
            <person name="Zimmer A."/>
            <person name="Zody M."/>
            <person name="Lander E."/>
        </authorList>
    </citation>
    <scope>NUCLEOTIDE SEQUENCE [LARGE SCALE GENOMIC DNA]</scope>
</reference>
<protein>
    <submittedName>
        <fullName evidence="1">Uncharacterized protein</fullName>
    </submittedName>
</protein>
<keyword evidence="2" id="KW-1185">Reference proteome</keyword>